<organism evidence="1 2">
    <name type="scientific">Trichinella britovi</name>
    <name type="common">Parasitic roundworm</name>
    <dbReference type="NCBI Taxonomy" id="45882"/>
    <lineage>
        <taxon>Eukaryota</taxon>
        <taxon>Metazoa</taxon>
        <taxon>Ecdysozoa</taxon>
        <taxon>Nematoda</taxon>
        <taxon>Enoplea</taxon>
        <taxon>Dorylaimia</taxon>
        <taxon>Trichinellida</taxon>
        <taxon>Trichinellidae</taxon>
        <taxon>Trichinella</taxon>
    </lineage>
</organism>
<dbReference type="AlphaFoldDB" id="A0A0V1AP16"/>
<sequence length="43" mass="4856">MTQLTELDKSTGTVHKLFNGCKMEPTKISVQRKVLHPQADESQ</sequence>
<evidence type="ECO:0000313" key="2">
    <source>
        <dbReference type="Proteomes" id="UP000054653"/>
    </source>
</evidence>
<reference evidence="1 2" key="1">
    <citation type="submission" date="2015-01" db="EMBL/GenBank/DDBJ databases">
        <title>Evolution of Trichinella species and genotypes.</title>
        <authorList>
            <person name="Korhonen P.K."/>
            <person name="Edoardo P."/>
            <person name="Giuseppe L.R."/>
            <person name="Gasser R.B."/>
        </authorList>
    </citation>
    <scope>NUCLEOTIDE SEQUENCE [LARGE SCALE GENOMIC DNA]</scope>
    <source>
        <strain evidence="1">ISS120</strain>
    </source>
</reference>
<evidence type="ECO:0000313" key="1">
    <source>
        <dbReference type="EMBL" id="KRY26552.1"/>
    </source>
</evidence>
<proteinExistence type="predicted"/>
<name>A0A0V1AP16_TRIBR</name>
<dbReference type="EMBL" id="JYDI01001772">
    <property type="protein sequence ID" value="KRY26552.1"/>
    <property type="molecule type" value="Genomic_DNA"/>
</dbReference>
<accession>A0A0V1AP16</accession>
<dbReference type="Proteomes" id="UP000054653">
    <property type="component" value="Unassembled WGS sequence"/>
</dbReference>
<gene>
    <name evidence="1" type="ORF">T03_13175</name>
</gene>
<comment type="caution">
    <text evidence="1">The sequence shown here is derived from an EMBL/GenBank/DDBJ whole genome shotgun (WGS) entry which is preliminary data.</text>
</comment>
<protein>
    <submittedName>
        <fullName evidence="1">Uncharacterized protein</fullName>
    </submittedName>
</protein>
<keyword evidence="2" id="KW-1185">Reference proteome</keyword>